<sequence>MKIQEIKKFVQYSILFLSILMVLTGLGITHPGIIEPLTGGILGKMISNRIHSFLWGPLVIFLIIHIYLSMARRPRSGNLKQDNN</sequence>
<organism evidence="8 9">
    <name type="scientific">Methanospirillum lacunae</name>
    <dbReference type="NCBI Taxonomy" id="668570"/>
    <lineage>
        <taxon>Archaea</taxon>
        <taxon>Methanobacteriati</taxon>
        <taxon>Methanobacteriota</taxon>
        <taxon>Stenosarchaea group</taxon>
        <taxon>Methanomicrobia</taxon>
        <taxon>Methanomicrobiales</taxon>
        <taxon>Methanospirillaceae</taxon>
        <taxon>Methanospirillum</taxon>
    </lineage>
</organism>
<evidence type="ECO:0000256" key="1">
    <source>
        <dbReference type="ARBA" id="ARBA00004651"/>
    </source>
</evidence>
<name>A0A2V2N6X8_9EURY</name>
<proteinExistence type="predicted"/>
<dbReference type="AlphaFoldDB" id="A0A2V2N6X8"/>
<keyword evidence="5 6" id="KW-0472">Membrane</keyword>
<reference evidence="8 9" key="1">
    <citation type="submission" date="2018-05" db="EMBL/GenBank/DDBJ databases">
        <title>Draft genome of Methanospirillum lacunae Ki8-1.</title>
        <authorList>
            <person name="Dueholm M.S."/>
            <person name="Nielsen P.H."/>
            <person name="Bakmann L.F."/>
            <person name="Otzen D.E."/>
        </authorList>
    </citation>
    <scope>NUCLEOTIDE SEQUENCE [LARGE SCALE GENOMIC DNA]</scope>
    <source>
        <strain evidence="8 9">Ki8-1</strain>
    </source>
</reference>
<keyword evidence="3 6" id="KW-0812">Transmembrane</keyword>
<dbReference type="EMBL" id="QGMY01000002">
    <property type="protein sequence ID" value="PWR74255.1"/>
    <property type="molecule type" value="Genomic_DNA"/>
</dbReference>
<evidence type="ECO:0000256" key="6">
    <source>
        <dbReference type="SAM" id="Phobius"/>
    </source>
</evidence>
<evidence type="ECO:0000259" key="7">
    <source>
        <dbReference type="Pfam" id="PF01292"/>
    </source>
</evidence>
<evidence type="ECO:0000313" key="8">
    <source>
        <dbReference type="EMBL" id="PWR74255.1"/>
    </source>
</evidence>
<feature type="transmembrane region" description="Helical" evidence="6">
    <location>
        <begin position="53"/>
        <end position="70"/>
    </location>
</feature>
<feature type="domain" description="Cytochrome b561 bacterial/Ni-hydrogenase" evidence="7">
    <location>
        <begin position="4"/>
        <end position="75"/>
    </location>
</feature>
<feature type="transmembrane region" description="Helical" evidence="6">
    <location>
        <begin position="12"/>
        <end position="33"/>
    </location>
</feature>
<keyword evidence="9" id="KW-1185">Reference proteome</keyword>
<dbReference type="GO" id="GO:0022904">
    <property type="term" value="P:respiratory electron transport chain"/>
    <property type="evidence" value="ECO:0007669"/>
    <property type="project" value="InterPro"/>
</dbReference>
<dbReference type="InterPro" id="IPR011577">
    <property type="entry name" value="Cyt_b561_bac/Ni-Hgenase"/>
</dbReference>
<evidence type="ECO:0000256" key="5">
    <source>
        <dbReference type="ARBA" id="ARBA00023136"/>
    </source>
</evidence>
<keyword evidence="2" id="KW-1003">Cell membrane</keyword>
<evidence type="ECO:0000256" key="2">
    <source>
        <dbReference type="ARBA" id="ARBA00022475"/>
    </source>
</evidence>
<accession>A0A2V2N6X8</accession>
<dbReference type="Pfam" id="PF01292">
    <property type="entry name" value="Ni_hydr_CYTB"/>
    <property type="match status" value="1"/>
</dbReference>
<evidence type="ECO:0000256" key="4">
    <source>
        <dbReference type="ARBA" id="ARBA00022989"/>
    </source>
</evidence>
<gene>
    <name evidence="8" type="ORF">DK846_03665</name>
</gene>
<keyword evidence="4 6" id="KW-1133">Transmembrane helix</keyword>
<dbReference type="SUPFAM" id="SSF81342">
    <property type="entry name" value="Transmembrane di-heme cytochromes"/>
    <property type="match status" value="1"/>
</dbReference>
<dbReference type="Proteomes" id="UP000245657">
    <property type="component" value="Unassembled WGS sequence"/>
</dbReference>
<dbReference type="Gene3D" id="1.20.950.20">
    <property type="entry name" value="Transmembrane di-heme cytochromes, Chain C"/>
    <property type="match status" value="1"/>
</dbReference>
<evidence type="ECO:0000256" key="3">
    <source>
        <dbReference type="ARBA" id="ARBA00022692"/>
    </source>
</evidence>
<evidence type="ECO:0000313" key="9">
    <source>
        <dbReference type="Proteomes" id="UP000245657"/>
    </source>
</evidence>
<dbReference type="GO" id="GO:0016020">
    <property type="term" value="C:membrane"/>
    <property type="evidence" value="ECO:0007669"/>
    <property type="project" value="InterPro"/>
</dbReference>
<dbReference type="InterPro" id="IPR016174">
    <property type="entry name" value="Di-haem_cyt_TM"/>
</dbReference>
<comment type="subcellular location">
    <subcellularLocation>
        <location evidence="1">Cell membrane</location>
        <topology evidence="1">Multi-pass membrane protein</topology>
    </subcellularLocation>
</comment>
<protein>
    <recommendedName>
        <fullName evidence="7">Cytochrome b561 bacterial/Ni-hydrogenase domain-containing protein</fullName>
    </recommendedName>
</protein>
<comment type="caution">
    <text evidence="8">The sequence shown here is derived from an EMBL/GenBank/DDBJ whole genome shotgun (WGS) entry which is preliminary data.</text>
</comment>